<evidence type="ECO:0000313" key="3">
    <source>
        <dbReference type="Proteomes" id="UP000176101"/>
    </source>
</evidence>
<organism evidence="2 3">
    <name type="scientific">Streptomyces oceani</name>
    <dbReference type="NCBI Taxonomy" id="1075402"/>
    <lineage>
        <taxon>Bacteria</taxon>
        <taxon>Bacillati</taxon>
        <taxon>Actinomycetota</taxon>
        <taxon>Actinomycetes</taxon>
        <taxon>Kitasatosporales</taxon>
        <taxon>Streptomycetaceae</taxon>
        <taxon>Streptomyces</taxon>
    </lineage>
</organism>
<feature type="region of interest" description="Disordered" evidence="1">
    <location>
        <begin position="1"/>
        <end position="44"/>
    </location>
</feature>
<comment type="caution">
    <text evidence="2">The sequence shown here is derived from an EMBL/GenBank/DDBJ whole genome shotgun (WGS) entry which is preliminary data.</text>
</comment>
<sequence length="132" mass="14002">WQLERCVPPAPVAEATPAMPVSPAPAAVPASAASGAGTASTDLRRMRLHAELTRAGVPPRPGDLHAIGRLAELDEDTVESVARWIGHAARVREQATVPERATEPARWAAVSEPAVPEPVHPRTPPDPRLTAW</sequence>
<dbReference type="AlphaFoldDB" id="A0A1E7JVS1"/>
<feature type="non-terminal residue" evidence="2">
    <location>
        <position position="1"/>
    </location>
</feature>
<dbReference type="EMBL" id="LJGU01000152">
    <property type="protein sequence ID" value="OEU94791.1"/>
    <property type="molecule type" value="Genomic_DNA"/>
</dbReference>
<keyword evidence="3" id="KW-1185">Reference proteome</keyword>
<protein>
    <submittedName>
        <fullName evidence="2">Uncharacterized protein</fullName>
    </submittedName>
</protein>
<feature type="compositionally biased region" description="Low complexity" evidence="1">
    <location>
        <begin position="12"/>
        <end position="40"/>
    </location>
</feature>
<reference evidence="2 3" key="1">
    <citation type="journal article" date="2016" name="Front. Microbiol.">
        <title>Comparative Genomics Analysis of Streptomyces Species Reveals Their Adaptation to the Marine Environment and Their Diversity at the Genomic Level.</title>
        <authorList>
            <person name="Tian X."/>
            <person name="Zhang Z."/>
            <person name="Yang T."/>
            <person name="Chen M."/>
            <person name="Li J."/>
            <person name="Chen F."/>
            <person name="Yang J."/>
            <person name="Li W."/>
            <person name="Zhang B."/>
            <person name="Zhang Z."/>
            <person name="Wu J."/>
            <person name="Zhang C."/>
            <person name="Long L."/>
            <person name="Xiao J."/>
        </authorList>
    </citation>
    <scope>NUCLEOTIDE SEQUENCE [LARGE SCALE GENOMIC DNA]</scope>
    <source>
        <strain evidence="2 3">SCSIO 02100</strain>
    </source>
</reference>
<feature type="region of interest" description="Disordered" evidence="1">
    <location>
        <begin position="95"/>
        <end position="132"/>
    </location>
</feature>
<accession>A0A1E7JVS1</accession>
<name>A0A1E7JVS1_9ACTN</name>
<evidence type="ECO:0000256" key="1">
    <source>
        <dbReference type="SAM" id="MobiDB-lite"/>
    </source>
</evidence>
<evidence type="ECO:0000313" key="2">
    <source>
        <dbReference type="EMBL" id="OEU94791.1"/>
    </source>
</evidence>
<gene>
    <name evidence="2" type="ORF">AN216_23800</name>
</gene>
<proteinExistence type="predicted"/>
<dbReference type="Proteomes" id="UP000176101">
    <property type="component" value="Unassembled WGS sequence"/>
</dbReference>